<dbReference type="Pfam" id="PF07228">
    <property type="entry name" value="SpoIIE"/>
    <property type="match status" value="1"/>
</dbReference>
<dbReference type="EMBL" id="JBBHLI010000001">
    <property type="protein sequence ID" value="MEK9499656.1"/>
    <property type="molecule type" value="Genomic_DNA"/>
</dbReference>
<evidence type="ECO:0000313" key="3">
    <source>
        <dbReference type="EMBL" id="MEK9499656.1"/>
    </source>
</evidence>
<sequence>MSEPTSIPAQPTSPDRGADEVGRRLLRAMLPQAVPGAPGFDVAAGTMLESAGRANTLWDTVDLGDGRTAFLAFEVKAPGTLPAHMLGMARAALRAAGDGRSLPDLLARVNHALAAVQPEGMDQFVDCAVVVPGEGEVEWSCAGRIPAGVLGRDGSFQALGSHGPPLGMLEGFRYGTERAAMVSGSSLLVLAGGTPGLFRGAADLVAEVQEKTAGEVVGTVHRAVRRAPGDDGREVSVLFLRKH</sequence>
<dbReference type="InterPro" id="IPR036457">
    <property type="entry name" value="PPM-type-like_dom_sf"/>
</dbReference>
<dbReference type="PANTHER" id="PTHR43156">
    <property type="entry name" value="STAGE II SPORULATION PROTEIN E-RELATED"/>
    <property type="match status" value="1"/>
</dbReference>
<gene>
    <name evidence="3" type="ORF">WI372_01500</name>
</gene>
<evidence type="ECO:0000313" key="4">
    <source>
        <dbReference type="Proteomes" id="UP001484239"/>
    </source>
</evidence>
<accession>A0ABU9E537</accession>
<organism evidence="3 4">
    <name type="scientific">Gaopeijia maritima</name>
    <dbReference type="NCBI Taxonomy" id="3119007"/>
    <lineage>
        <taxon>Bacteria</taxon>
        <taxon>Pseudomonadati</taxon>
        <taxon>Gemmatimonadota</taxon>
        <taxon>Longimicrobiia</taxon>
        <taxon>Gaopeijiales</taxon>
        <taxon>Gaopeijiaceae</taxon>
        <taxon>Gaopeijia</taxon>
    </lineage>
</organism>
<protein>
    <submittedName>
        <fullName evidence="3">SpoIIE family protein phosphatase</fullName>
    </submittedName>
</protein>
<dbReference type="Proteomes" id="UP001484239">
    <property type="component" value="Unassembled WGS sequence"/>
</dbReference>
<dbReference type="InterPro" id="IPR052016">
    <property type="entry name" value="Bact_Sigma-Reg"/>
</dbReference>
<comment type="caution">
    <text evidence="3">The sequence shown here is derived from an EMBL/GenBank/DDBJ whole genome shotgun (WGS) entry which is preliminary data.</text>
</comment>
<evidence type="ECO:0000259" key="2">
    <source>
        <dbReference type="Pfam" id="PF07228"/>
    </source>
</evidence>
<dbReference type="PANTHER" id="PTHR43156:SF2">
    <property type="entry name" value="STAGE II SPORULATION PROTEIN E"/>
    <property type="match status" value="1"/>
</dbReference>
<name>A0ABU9E537_9BACT</name>
<reference evidence="3 4" key="1">
    <citation type="submission" date="2024-02" db="EMBL/GenBank/DDBJ databases">
        <title>A novel Gemmatimonadota bacterium.</title>
        <authorList>
            <person name="Du Z.-J."/>
            <person name="Ye Y.-Q."/>
        </authorList>
    </citation>
    <scope>NUCLEOTIDE SEQUENCE [LARGE SCALE GENOMIC DNA]</scope>
    <source>
        <strain evidence="3 4">DH-20</strain>
    </source>
</reference>
<keyword evidence="4" id="KW-1185">Reference proteome</keyword>
<feature type="domain" description="PPM-type phosphatase" evidence="2">
    <location>
        <begin position="83"/>
        <end position="190"/>
    </location>
</feature>
<keyword evidence="1" id="KW-0378">Hydrolase</keyword>
<evidence type="ECO:0000256" key="1">
    <source>
        <dbReference type="ARBA" id="ARBA00022801"/>
    </source>
</evidence>
<dbReference type="Gene3D" id="3.60.40.10">
    <property type="entry name" value="PPM-type phosphatase domain"/>
    <property type="match status" value="1"/>
</dbReference>
<dbReference type="InterPro" id="IPR001932">
    <property type="entry name" value="PPM-type_phosphatase-like_dom"/>
</dbReference>
<dbReference type="RefSeq" id="WP_405278391.1">
    <property type="nucleotide sequence ID" value="NZ_CP144380.1"/>
</dbReference>
<proteinExistence type="predicted"/>